<dbReference type="EMBL" id="VXPY01000043">
    <property type="protein sequence ID" value="MYD90051.1"/>
    <property type="molecule type" value="Genomic_DNA"/>
</dbReference>
<comment type="caution">
    <text evidence="1">The sequence shown here is derived from an EMBL/GenBank/DDBJ whole genome shotgun (WGS) entry which is preliminary data.</text>
</comment>
<evidence type="ECO:0000313" key="1">
    <source>
        <dbReference type="EMBL" id="MYD90051.1"/>
    </source>
</evidence>
<dbReference type="SUPFAM" id="SSF48208">
    <property type="entry name" value="Six-hairpin glycosidases"/>
    <property type="match status" value="1"/>
</dbReference>
<gene>
    <name evidence="1" type="ORF">F4Y08_06895</name>
</gene>
<name>A0A6B1DS76_9CHLR</name>
<dbReference type="AlphaFoldDB" id="A0A6B1DS76"/>
<dbReference type="InterPro" id="IPR008928">
    <property type="entry name" value="6-hairpin_glycosidase_sf"/>
</dbReference>
<proteinExistence type="predicted"/>
<sequence length="803" mass="89878">MDGISIGNEHLRVDVRQAEGLQWLAFRVRDEGGNWMDVAVTGARAPVSIWQAERRAVSESPEVIWAPEGSADFQRDAGGWDSAEAEGDELVLTRRVAAPADTGPLIETRVCLDEECGAHVRTRIRVAAASRLARCMHHVWLVPGGRMERFCEPLDFAWLPNLHRSEDHICADHFFRAPVAMAMARDCHVALLPDLALMEADAPVPLALDLRIEGTGLEAPRLSFGFCASEPDGHVYFRSGPDLAPVLENRVLTCGFRLWFGQAETPGQVVDRVVQWQWRTYGHPLLKEPEPQVLPFRQYGTRYVFRHELPVSIRKVERRGLECVGIDNPRRRGAQFHAWENDLHVGYGLRHYAGRLDNTMLQETSQGILNLFSDAPRTEGAYPCIFNFDEGVWEGSLFWTARSADWRRGFDTAAMSVSAWWLLQWVQDFPDLDREPLLELLTAYCDFLVANQLESGAIPTYFDSDLHPLPPLKESATTAIAGAVLASAANLLLNPLYTRAAMRAGYFIAEHAIPRLRFDDFEVFFSCSPKPVGAVDYWSGLPPHNNLSIQWSCDMYLELWKRTREELWLEHGTHLLNILSLYQQVWNPVHLPGHLFGGFGVMNTDGEWNDGRQARFVSTYGAWYLATGRTEYLERAVAACRASFALMDIQENHLNGINAVEMPDHGLHQGYAPENIHHNGRDTGYGWSGMNWSAAGGLAASAWLERHLGSVFLDVSRQIAHGIDGMRAKVLSWTGGRVELELASSLRDLKHAHDGPRDIVLMAGGWQWMDEDPDDLELVVNGEALGVVEAELLQAGVGLTLDA</sequence>
<reference evidence="1" key="1">
    <citation type="submission" date="2019-09" db="EMBL/GenBank/DDBJ databases">
        <title>Characterisation of the sponge microbiome using genome-centric metagenomics.</title>
        <authorList>
            <person name="Engelberts J.P."/>
            <person name="Robbins S.J."/>
            <person name="De Goeij J.M."/>
            <person name="Aranda M."/>
            <person name="Bell S.C."/>
            <person name="Webster N.S."/>
        </authorList>
    </citation>
    <scope>NUCLEOTIDE SEQUENCE</scope>
    <source>
        <strain evidence="1">SB0662_bin_9</strain>
    </source>
</reference>
<protein>
    <submittedName>
        <fullName evidence="1">Uncharacterized protein</fullName>
    </submittedName>
</protein>
<organism evidence="1">
    <name type="scientific">Caldilineaceae bacterium SB0662_bin_9</name>
    <dbReference type="NCBI Taxonomy" id="2605258"/>
    <lineage>
        <taxon>Bacteria</taxon>
        <taxon>Bacillati</taxon>
        <taxon>Chloroflexota</taxon>
        <taxon>Caldilineae</taxon>
        <taxon>Caldilineales</taxon>
        <taxon>Caldilineaceae</taxon>
    </lineage>
</organism>
<dbReference type="GO" id="GO:0005975">
    <property type="term" value="P:carbohydrate metabolic process"/>
    <property type="evidence" value="ECO:0007669"/>
    <property type="project" value="InterPro"/>
</dbReference>
<accession>A0A6B1DS76</accession>